<sequence>MLSFALGIGTQNTQGDWLEIYYPAPLLNPPASLVEAAKQALDAPQGNAAISFYPKTAHAWLKR</sequence>
<keyword evidence="2" id="KW-1185">Reference proteome</keyword>
<protein>
    <submittedName>
        <fullName evidence="1">Uncharacterized protein</fullName>
    </submittedName>
</protein>
<proteinExistence type="predicted"/>
<evidence type="ECO:0000313" key="1">
    <source>
        <dbReference type="EMBL" id="BBI48278.1"/>
    </source>
</evidence>
<organism evidence="1 2">
    <name type="scientific">Vreelandella olivaria</name>
    <dbReference type="NCBI Taxonomy" id="390919"/>
    <lineage>
        <taxon>Bacteria</taxon>
        <taxon>Pseudomonadati</taxon>
        <taxon>Pseudomonadota</taxon>
        <taxon>Gammaproteobacteria</taxon>
        <taxon>Oceanospirillales</taxon>
        <taxon>Halomonadaceae</taxon>
        <taxon>Vreelandella</taxon>
    </lineage>
</organism>
<evidence type="ECO:0000313" key="2">
    <source>
        <dbReference type="Proteomes" id="UP000289555"/>
    </source>
</evidence>
<dbReference type="Gene3D" id="3.30.70.2010">
    <property type="match status" value="1"/>
</dbReference>
<dbReference type="EMBL" id="AP019416">
    <property type="protein sequence ID" value="BBI48278.1"/>
    <property type="molecule type" value="Genomic_DNA"/>
</dbReference>
<reference evidence="2" key="1">
    <citation type="journal article" date="2019" name="Microbiol. Resour. Announc.">
        <title>Complete Genome Sequence of Halomonas olivaria, a Moderately Halophilic Bacterium Isolated from Olive Processing Effluents, Obtained by Nanopore Sequencing.</title>
        <authorList>
            <person name="Nagata S."/>
            <person name="Ii K.M."/>
            <person name="Tsukimi T."/>
            <person name="Miura M.C."/>
            <person name="Galipon J."/>
            <person name="Arakawa K."/>
        </authorList>
    </citation>
    <scope>NUCLEOTIDE SEQUENCE [LARGE SCALE GENOMIC DNA]</scope>
    <source>
        <strain evidence="2">TYRC17</strain>
    </source>
</reference>
<name>A0ABN5WMR3_9GAMM</name>
<gene>
    <name evidence="1" type="ORF">HORIV_06990</name>
</gene>
<accession>A0ABN5WMR3</accession>
<dbReference type="Proteomes" id="UP000289555">
    <property type="component" value="Chromosome"/>
</dbReference>